<accession>A0A4C1WL16</accession>
<dbReference type="EMBL" id="BGZK01000583">
    <property type="protein sequence ID" value="GBP51540.1"/>
    <property type="molecule type" value="Genomic_DNA"/>
</dbReference>
<proteinExistence type="predicted"/>
<evidence type="ECO:0000313" key="1">
    <source>
        <dbReference type="EMBL" id="GBP51540.1"/>
    </source>
</evidence>
<evidence type="ECO:0000313" key="2">
    <source>
        <dbReference type="Proteomes" id="UP000299102"/>
    </source>
</evidence>
<organism evidence="1 2">
    <name type="scientific">Eumeta variegata</name>
    <name type="common">Bagworm moth</name>
    <name type="synonym">Eumeta japonica</name>
    <dbReference type="NCBI Taxonomy" id="151549"/>
    <lineage>
        <taxon>Eukaryota</taxon>
        <taxon>Metazoa</taxon>
        <taxon>Ecdysozoa</taxon>
        <taxon>Arthropoda</taxon>
        <taxon>Hexapoda</taxon>
        <taxon>Insecta</taxon>
        <taxon>Pterygota</taxon>
        <taxon>Neoptera</taxon>
        <taxon>Endopterygota</taxon>
        <taxon>Lepidoptera</taxon>
        <taxon>Glossata</taxon>
        <taxon>Ditrysia</taxon>
        <taxon>Tineoidea</taxon>
        <taxon>Psychidae</taxon>
        <taxon>Oiketicinae</taxon>
        <taxon>Eumeta</taxon>
    </lineage>
</organism>
<dbReference type="AlphaFoldDB" id="A0A4C1WL16"/>
<reference evidence="1 2" key="1">
    <citation type="journal article" date="2019" name="Commun. Biol.">
        <title>The bagworm genome reveals a unique fibroin gene that provides high tensile strength.</title>
        <authorList>
            <person name="Kono N."/>
            <person name="Nakamura H."/>
            <person name="Ohtoshi R."/>
            <person name="Tomita M."/>
            <person name="Numata K."/>
            <person name="Arakawa K."/>
        </authorList>
    </citation>
    <scope>NUCLEOTIDE SEQUENCE [LARGE SCALE GENOMIC DNA]</scope>
</reference>
<keyword evidence="2" id="KW-1185">Reference proteome</keyword>
<sequence length="140" mass="16157">MQIHQSCRFSSAKNSPRRDFQHKIGIRKGARASAAPVVELHPEVRVLGAFRFYGADGSERIDLRIHRRHLCDSTSELRPPEIRVLQNEEFRCRLRKPGEMFRFKFQYKFLTGRSCATRITAAVRRACQRRAGGRSIVDDG</sequence>
<protein>
    <submittedName>
        <fullName evidence="1">Uncharacterized protein</fullName>
    </submittedName>
</protein>
<comment type="caution">
    <text evidence="1">The sequence shown here is derived from an EMBL/GenBank/DDBJ whole genome shotgun (WGS) entry which is preliminary data.</text>
</comment>
<gene>
    <name evidence="1" type="ORF">EVAR_34426_1</name>
</gene>
<name>A0A4C1WL16_EUMVA</name>
<dbReference type="Proteomes" id="UP000299102">
    <property type="component" value="Unassembled WGS sequence"/>
</dbReference>